<evidence type="ECO:0000259" key="1">
    <source>
        <dbReference type="Pfam" id="PF13439"/>
    </source>
</evidence>
<keyword evidence="3" id="KW-1185">Reference proteome</keyword>
<evidence type="ECO:0000313" key="3">
    <source>
        <dbReference type="Proteomes" id="UP001500582"/>
    </source>
</evidence>
<name>A0ABP8GR14_9SPHI</name>
<reference evidence="3" key="1">
    <citation type="journal article" date="2019" name="Int. J. Syst. Evol. Microbiol.">
        <title>The Global Catalogue of Microorganisms (GCM) 10K type strain sequencing project: providing services to taxonomists for standard genome sequencing and annotation.</title>
        <authorList>
            <consortium name="The Broad Institute Genomics Platform"/>
            <consortium name="The Broad Institute Genome Sequencing Center for Infectious Disease"/>
            <person name="Wu L."/>
            <person name="Ma J."/>
        </authorList>
    </citation>
    <scope>NUCLEOTIDE SEQUENCE [LARGE SCALE GENOMIC DNA]</scope>
    <source>
        <strain evidence="3">JCM 17705</strain>
    </source>
</reference>
<comment type="caution">
    <text evidence="2">The sequence shown here is derived from an EMBL/GenBank/DDBJ whole genome shotgun (WGS) entry which is preliminary data.</text>
</comment>
<dbReference type="Proteomes" id="UP001500582">
    <property type="component" value="Unassembled WGS sequence"/>
</dbReference>
<dbReference type="InterPro" id="IPR028098">
    <property type="entry name" value="Glyco_trans_4-like_N"/>
</dbReference>
<sequence length="409" mass="45818">MNSGGKQVVIISQSHLCRNPRVYKEATALATAGYKVSIITTIYADDLLQQDVELLKGTGIQYLYAADLRHKSYRNMRLRLLRRISVNLVKWLGWQLPSALGYAIRGYFSLINKLPADIYIAHQELPLYIGCQLLRKGKRVAFDIEDWYSEDLLPSAQKQRPIALLKQLERFALKNGTTVYTTSQAMAKALAGAYQTPRPAVIYNTFNGKVANPIRYKDRVDLSRPSLFWFSQTLGPGRGIEILLEALTLVQQPVELHLRGNCSEAYKILLFALMERCTQHQLYLHGLVGADELNERIQEHDIGLALEPNDPPNKNLTASNKLFQYLVNGLPAIISPTLGQLEVARLAAASVFIATGFSADVLAHTINGILASPQIFEQAREALPCVIKFINWNAEQHKLVQLIAQAIEK</sequence>
<dbReference type="Pfam" id="PF13439">
    <property type="entry name" value="Glyco_transf_4"/>
    <property type="match status" value="1"/>
</dbReference>
<dbReference type="Gene3D" id="3.40.50.2000">
    <property type="entry name" value="Glycogen Phosphorylase B"/>
    <property type="match status" value="2"/>
</dbReference>
<feature type="domain" description="Glycosyltransferase subfamily 4-like N-terminal" evidence="1">
    <location>
        <begin position="22"/>
        <end position="204"/>
    </location>
</feature>
<evidence type="ECO:0000313" key="2">
    <source>
        <dbReference type="EMBL" id="GAA4328292.1"/>
    </source>
</evidence>
<proteinExistence type="predicted"/>
<dbReference type="RefSeq" id="WP_345212161.1">
    <property type="nucleotide sequence ID" value="NZ_BAABFT010000008.1"/>
</dbReference>
<dbReference type="SUPFAM" id="SSF53756">
    <property type="entry name" value="UDP-Glycosyltransferase/glycogen phosphorylase"/>
    <property type="match status" value="1"/>
</dbReference>
<gene>
    <name evidence="2" type="ORF">GCM10023149_32240</name>
</gene>
<protein>
    <recommendedName>
        <fullName evidence="1">Glycosyltransferase subfamily 4-like N-terminal domain-containing protein</fullName>
    </recommendedName>
</protein>
<organism evidence="2 3">
    <name type="scientific">Mucilaginibacter gynuensis</name>
    <dbReference type="NCBI Taxonomy" id="1302236"/>
    <lineage>
        <taxon>Bacteria</taxon>
        <taxon>Pseudomonadati</taxon>
        <taxon>Bacteroidota</taxon>
        <taxon>Sphingobacteriia</taxon>
        <taxon>Sphingobacteriales</taxon>
        <taxon>Sphingobacteriaceae</taxon>
        <taxon>Mucilaginibacter</taxon>
    </lineage>
</organism>
<dbReference type="EMBL" id="BAABFT010000008">
    <property type="protein sequence ID" value="GAA4328292.1"/>
    <property type="molecule type" value="Genomic_DNA"/>
</dbReference>
<accession>A0ABP8GR14</accession>